<dbReference type="PANTHER" id="PTHR43259">
    <property type="entry name" value="SPT10P"/>
    <property type="match status" value="1"/>
</dbReference>
<dbReference type="Gene3D" id="3.40.630.30">
    <property type="match status" value="1"/>
</dbReference>
<dbReference type="Proteomes" id="UP000773462">
    <property type="component" value="Unassembled WGS sequence"/>
</dbReference>
<keyword evidence="3" id="KW-1185">Reference proteome</keyword>
<gene>
    <name evidence="2" type="ORF">J2Z70_002050</name>
</gene>
<dbReference type="RefSeq" id="WP_209872248.1">
    <property type="nucleotide sequence ID" value="NZ_JAGGLV010000005.1"/>
</dbReference>
<dbReference type="InterPro" id="IPR052829">
    <property type="entry name" value="N-acetyltransferase_domain"/>
</dbReference>
<name>A0ABS4NR65_9BACL</name>
<dbReference type="EMBL" id="JAGGLV010000005">
    <property type="protein sequence ID" value="MBP2111909.1"/>
    <property type="molecule type" value="Genomic_DNA"/>
</dbReference>
<sequence>MNIRTATEADYDYLASRDHHILNSLLLSKINQQEIYILSEGSLDIGWLRYGYFWDQIPFMNLLWIDEPYRSAGFGRQAVQHWEQAMQAMGHKQVITSSMASEEAQHFYRKLGYRDSGCLLPDNEPLEIFFTKAL</sequence>
<dbReference type="PROSITE" id="PS51186">
    <property type="entry name" value="GNAT"/>
    <property type="match status" value="1"/>
</dbReference>
<comment type="caution">
    <text evidence="2">The sequence shown here is derived from an EMBL/GenBank/DDBJ whole genome shotgun (WGS) entry which is preliminary data.</text>
</comment>
<evidence type="ECO:0000313" key="2">
    <source>
        <dbReference type="EMBL" id="MBP2111909.1"/>
    </source>
</evidence>
<evidence type="ECO:0000259" key="1">
    <source>
        <dbReference type="PROSITE" id="PS51186"/>
    </source>
</evidence>
<dbReference type="InterPro" id="IPR016181">
    <property type="entry name" value="Acyl_CoA_acyltransferase"/>
</dbReference>
<dbReference type="PANTHER" id="PTHR43259:SF1">
    <property type="entry name" value="N-ACETYLTRANSFERASE DOMAIN-CONTAINING PROTEIN"/>
    <property type="match status" value="1"/>
</dbReference>
<proteinExistence type="predicted"/>
<evidence type="ECO:0000313" key="3">
    <source>
        <dbReference type="Proteomes" id="UP000773462"/>
    </source>
</evidence>
<accession>A0ABS4NR65</accession>
<dbReference type="Pfam" id="PF13508">
    <property type="entry name" value="Acetyltransf_7"/>
    <property type="match status" value="1"/>
</dbReference>
<feature type="domain" description="N-acetyltransferase" evidence="1">
    <location>
        <begin position="1"/>
        <end position="134"/>
    </location>
</feature>
<organism evidence="2 3">
    <name type="scientific">Paenibacillus silagei</name>
    <dbReference type="NCBI Taxonomy" id="1670801"/>
    <lineage>
        <taxon>Bacteria</taxon>
        <taxon>Bacillati</taxon>
        <taxon>Bacillota</taxon>
        <taxon>Bacilli</taxon>
        <taxon>Bacillales</taxon>
        <taxon>Paenibacillaceae</taxon>
        <taxon>Paenibacillus</taxon>
    </lineage>
</organism>
<reference evidence="2 3" key="1">
    <citation type="submission" date="2021-03" db="EMBL/GenBank/DDBJ databases">
        <title>Genomic Encyclopedia of Type Strains, Phase IV (KMG-IV): sequencing the most valuable type-strain genomes for metagenomic binning, comparative biology and taxonomic classification.</title>
        <authorList>
            <person name="Goeker M."/>
        </authorList>
    </citation>
    <scope>NUCLEOTIDE SEQUENCE [LARGE SCALE GENOMIC DNA]</scope>
    <source>
        <strain evidence="2 3">DSM 101953</strain>
    </source>
</reference>
<dbReference type="InterPro" id="IPR000182">
    <property type="entry name" value="GNAT_dom"/>
</dbReference>
<dbReference type="SUPFAM" id="SSF55729">
    <property type="entry name" value="Acyl-CoA N-acyltransferases (Nat)"/>
    <property type="match status" value="1"/>
</dbReference>
<protein>
    <submittedName>
        <fullName evidence="2">GNAT superfamily N-acetyltransferase</fullName>
    </submittedName>
</protein>